<dbReference type="GO" id="GO:0006094">
    <property type="term" value="P:gluconeogenesis"/>
    <property type="evidence" value="ECO:0007669"/>
    <property type="project" value="TreeGrafter"/>
</dbReference>
<comment type="catalytic activity">
    <reaction evidence="1 12 15">
        <text>(2R)-3-phosphoglycerate + ATP = (2R)-3-phospho-glyceroyl phosphate + ADP</text>
        <dbReference type="Rhea" id="RHEA:14801"/>
        <dbReference type="ChEBI" id="CHEBI:30616"/>
        <dbReference type="ChEBI" id="CHEBI:57604"/>
        <dbReference type="ChEBI" id="CHEBI:58272"/>
        <dbReference type="ChEBI" id="CHEBI:456216"/>
        <dbReference type="EC" id="2.7.2.3"/>
    </reaction>
</comment>
<evidence type="ECO:0000256" key="12">
    <source>
        <dbReference type="HAMAP-Rule" id="MF_00145"/>
    </source>
</evidence>
<evidence type="ECO:0000256" key="15">
    <source>
        <dbReference type="RuleBase" id="RU000532"/>
    </source>
</evidence>
<dbReference type="SUPFAM" id="SSF53748">
    <property type="entry name" value="Phosphoglycerate kinase"/>
    <property type="match status" value="1"/>
</dbReference>
<dbReference type="PRINTS" id="PR00477">
    <property type="entry name" value="PHGLYCKINASE"/>
</dbReference>
<evidence type="ECO:0000256" key="14">
    <source>
        <dbReference type="PIRSR" id="PIRSR000724-2"/>
    </source>
</evidence>
<dbReference type="HAMAP" id="MF_00145">
    <property type="entry name" value="Phosphoglyc_kinase"/>
    <property type="match status" value="1"/>
</dbReference>
<gene>
    <name evidence="12 16" type="primary">pgk</name>
    <name evidence="16" type="ORF">RUMTOR_00716</name>
</gene>
<feature type="binding site" evidence="12">
    <location>
        <position position="343"/>
    </location>
    <ligand>
        <name>ATP</name>
        <dbReference type="ChEBI" id="CHEBI:30616"/>
    </ligand>
</feature>
<feature type="binding site" evidence="13">
    <location>
        <position position="168"/>
    </location>
    <ligand>
        <name>(2R)-3-phosphoglycerate</name>
        <dbReference type="ChEBI" id="CHEBI:58272"/>
    </ligand>
</feature>
<dbReference type="AlphaFoldDB" id="A5KKG3"/>
<dbReference type="PANTHER" id="PTHR11406">
    <property type="entry name" value="PHOSPHOGLYCERATE KINASE"/>
    <property type="match status" value="1"/>
</dbReference>
<feature type="binding site" evidence="12">
    <location>
        <position position="168"/>
    </location>
    <ligand>
        <name>substrate</name>
    </ligand>
</feature>
<feature type="binding site" evidence="12 13">
    <location>
        <begin position="69"/>
        <end position="71"/>
    </location>
    <ligand>
        <name>substrate</name>
    </ligand>
</feature>
<dbReference type="InterPro" id="IPR036043">
    <property type="entry name" value="Phosphoglycerate_kinase_sf"/>
</dbReference>
<feature type="binding site" evidence="12 13">
    <location>
        <begin position="107"/>
        <end position="110"/>
    </location>
    <ligand>
        <name>substrate</name>
    </ligand>
</feature>
<dbReference type="PIRSF" id="PIRSF000724">
    <property type="entry name" value="Pgk"/>
    <property type="match status" value="1"/>
</dbReference>
<reference evidence="16 17" key="2">
    <citation type="submission" date="2007-04" db="EMBL/GenBank/DDBJ databases">
        <title>Draft genome sequence of Ruminococcus torques (ATCC 27756).</title>
        <authorList>
            <person name="Sudarsanam P."/>
            <person name="Ley R."/>
            <person name="Guruge J."/>
            <person name="Turnbaugh P.J."/>
            <person name="Mahowald M."/>
            <person name="Liep D."/>
            <person name="Gordon J."/>
        </authorList>
    </citation>
    <scope>NUCLEOTIDE SEQUENCE [LARGE SCALE GENOMIC DNA]</scope>
    <source>
        <strain evidence="16 17">ATCC 27756</strain>
    </source>
</reference>
<dbReference type="GO" id="GO:0005524">
    <property type="term" value="F:ATP binding"/>
    <property type="evidence" value="ECO:0007669"/>
    <property type="project" value="UniProtKB-KW"/>
</dbReference>
<comment type="pathway">
    <text evidence="2 12">Carbohydrate degradation; glycolysis; pyruvate from D-glyceraldehyde 3-phosphate: step 2/5.</text>
</comment>
<feature type="binding site" evidence="12 14">
    <location>
        <position position="252"/>
    </location>
    <ligand>
        <name>ATP</name>
        <dbReference type="ChEBI" id="CHEBI:30616"/>
    </ligand>
</feature>
<dbReference type="GO" id="GO:0006096">
    <property type="term" value="P:glycolytic process"/>
    <property type="evidence" value="ECO:0007669"/>
    <property type="project" value="UniProtKB-UniRule"/>
</dbReference>
<dbReference type="GO" id="GO:0043531">
    <property type="term" value="F:ADP binding"/>
    <property type="evidence" value="ECO:0007669"/>
    <property type="project" value="TreeGrafter"/>
</dbReference>
<evidence type="ECO:0000256" key="3">
    <source>
        <dbReference type="ARBA" id="ARBA00008982"/>
    </source>
</evidence>
<accession>A5KKG3</accession>
<dbReference type="InterPro" id="IPR015911">
    <property type="entry name" value="Phosphoglycerate_kinase_CS"/>
</dbReference>
<dbReference type="PaxDb" id="411460-RUMTOR_00716"/>
<evidence type="ECO:0000256" key="10">
    <source>
        <dbReference type="ARBA" id="ARBA00022840"/>
    </source>
</evidence>
<dbReference type="InterPro" id="IPR015824">
    <property type="entry name" value="Phosphoglycerate_kinase_N"/>
</dbReference>
<keyword evidence="9 12" id="KW-0418">Kinase</keyword>
<keyword evidence="11 12" id="KW-0324">Glycolysis</keyword>
<protein>
    <recommendedName>
        <fullName evidence="6 12">Phosphoglycerate kinase</fullName>
        <ecNumber evidence="5 12">2.7.2.3</ecNumber>
    </recommendedName>
</protein>
<dbReference type="PANTHER" id="PTHR11406:SF23">
    <property type="entry name" value="PHOSPHOGLYCERATE KINASE 1, CHLOROPLASTIC-RELATED"/>
    <property type="match status" value="1"/>
</dbReference>
<comment type="similarity">
    <text evidence="3 12 15">Belongs to the phosphoglycerate kinase family.</text>
</comment>
<name>A5KKG3_9FIRM</name>
<dbReference type="GO" id="GO:0005829">
    <property type="term" value="C:cytosol"/>
    <property type="evidence" value="ECO:0007669"/>
    <property type="project" value="TreeGrafter"/>
</dbReference>
<evidence type="ECO:0000256" key="6">
    <source>
        <dbReference type="ARBA" id="ARBA00016471"/>
    </source>
</evidence>
<dbReference type="EC" id="2.7.2.3" evidence="5 12"/>
<evidence type="ECO:0000313" key="16">
    <source>
        <dbReference type="EMBL" id="EDK24914.1"/>
    </source>
</evidence>
<keyword evidence="10 12" id="KW-0067">ATP-binding</keyword>
<evidence type="ECO:0000256" key="13">
    <source>
        <dbReference type="PIRSR" id="PIRSR000724-1"/>
    </source>
</evidence>
<dbReference type="PROSITE" id="PS00111">
    <property type="entry name" value="PGLYCERATE_KINASE"/>
    <property type="match status" value="1"/>
</dbReference>
<dbReference type="UniPathway" id="UPA00109">
    <property type="reaction ID" value="UER00185"/>
</dbReference>
<proteinExistence type="inferred from homology"/>
<feature type="binding site" evidence="12">
    <location>
        <position position="201"/>
    </location>
    <ligand>
        <name>substrate</name>
    </ligand>
</feature>
<evidence type="ECO:0000256" key="2">
    <source>
        <dbReference type="ARBA" id="ARBA00004838"/>
    </source>
</evidence>
<dbReference type="Pfam" id="PF00162">
    <property type="entry name" value="PGK"/>
    <property type="match status" value="1"/>
</dbReference>
<comment type="caution">
    <text evidence="16">The sequence shown here is derived from an EMBL/GenBank/DDBJ whole genome shotgun (WGS) entry which is preliminary data.</text>
</comment>
<evidence type="ECO:0000256" key="5">
    <source>
        <dbReference type="ARBA" id="ARBA00013061"/>
    </source>
</evidence>
<evidence type="ECO:0000256" key="8">
    <source>
        <dbReference type="ARBA" id="ARBA00022741"/>
    </source>
</evidence>
<dbReference type="CDD" id="cd00318">
    <property type="entry name" value="Phosphoglycerate_kinase"/>
    <property type="match status" value="1"/>
</dbReference>
<dbReference type="InterPro" id="IPR001576">
    <property type="entry name" value="Phosphoglycerate_kinase"/>
</dbReference>
<comment type="subunit">
    <text evidence="4 12">Monomer.</text>
</comment>
<dbReference type="EMBL" id="AAVP02000002">
    <property type="protein sequence ID" value="EDK24914.1"/>
    <property type="molecule type" value="Genomic_DNA"/>
</dbReference>
<keyword evidence="8 12" id="KW-0547">Nucleotide-binding</keyword>
<dbReference type="FunFam" id="3.40.50.1260:FF:000003">
    <property type="entry name" value="Phosphoglycerate kinase"/>
    <property type="match status" value="1"/>
</dbReference>
<feature type="binding site" evidence="13">
    <location>
        <position position="84"/>
    </location>
    <ligand>
        <name>(2R)-3-phosphoglycerate</name>
        <dbReference type="ChEBI" id="CHEBI:58272"/>
    </ligand>
</feature>
<organism evidence="16 17">
    <name type="scientific">[Ruminococcus] torques ATCC 27756</name>
    <dbReference type="NCBI Taxonomy" id="411460"/>
    <lineage>
        <taxon>Bacteria</taxon>
        <taxon>Bacillati</taxon>
        <taxon>Bacillota</taxon>
        <taxon>Clostridia</taxon>
        <taxon>Lachnospirales</taxon>
        <taxon>Lachnospiraceae</taxon>
        <taxon>Mediterraneibacter</taxon>
    </lineage>
</organism>
<feature type="binding site" evidence="13">
    <location>
        <position position="201"/>
    </location>
    <ligand>
        <name>(2R)-3-phosphoglycerate</name>
        <dbReference type="ChEBI" id="CHEBI:58272"/>
    </ligand>
</feature>
<dbReference type="Proteomes" id="UP000003577">
    <property type="component" value="Unassembled WGS sequence"/>
</dbReference>
<keyword evidence="12" id="KW-0963">Cytoplasm</keyword>
<feature type="binding site" evidence="12 14">
    <location>
        <position position="374"/>
    </location>
    <ligand>
        <name>ATP</name>
        <dbReference type="ChEBI" id="CHEBI:30616"/>
    </ligand>
</feature>
<dbReference type="FunFam" id="3.40.50.1260:FF:000006">
    <property type="entry name" value="Phosphoglycerate kinase"/>
    <property type="match status" value="1"/>
</dbReference>
<feature type="binding site" evidence="12 14">
    <location>
        <begin position="400"/>
        <end position="403"/>
    </location>
    <ligand>
        <name>ATP</name>
        <dbReference type="ChEBI" id="CHEBI:30616"/>
    </ligand>
</feature>
<evidence type="ECO:0000256" key="9">
    <source>
        <dbReference type="ARBA" id="ARBA00022777"/>
    </source>
</evidence>
<evidence type="ECO:0000256" key="1">
    <source>
        <dbReference type="ARBA" id="ARBA00000642"/>
    </source>
</evidence>
<evidence type="ECO:0000256" key="11">
    <source>
        <dbReference type="ARBA" id="ARBA00023152"/>
    </source>
</evidence>
<reference evidence="16 17" key="1">
    <citation type="submission" date="2007-03" db="EMBL/GenBank/DDBJ databases">
        <authorList>
            <person name="Fulton L."/>
            <person name="Clifton S."/>
            <person name="Fulton B."/>
            <person name="Xu J."/>
            <person name="Minx P."/>
            <person name="Pepin K.H."/>
            <person name="Johnson M."/>
            <person name="Thiruvilangam P."/>
            <person name="Bhonagiri V."/>
            <person name="Nash W.E."/>
            <person name="Mardis E.R."/>
            <person name="Wilson R.K."/>
        </authorList>
    </citation>
    <scope>NUCLEOTIDE SEQUENCE [LARGE SCALE GENOMIC DNA]</scope>
    <source>
        <strain evidence="16 17">ATCC 27756</strain>
    </source>
</reference>
<dbReference type="GO" id="GO:0004618">
    <property type="term" value="F:phosphoglycerate kinase activity"/>
    <property type="evidence" value="ECO:0007669"/>
    <property type="project" value="UniProtKB-UniRule"/>
</dbReference>
<feature type="binding site" evidence="12">
    <location>
        <position position="84"/>
    </location>
    <ligand>
        <name>substrate</name>
    </ligand>
</feature>
<evidence type="ECO:0000313" key="17">
    <source>
        <dbReference type="Proteomes" id="UP000003577"/>
    </source>
</evidence>
<sequence length="444" mass="47362">MDYFGGQAVSRRTVMKMTHNGVRSYCRTGLRFVMNLQKNIQEAMIMAALNKKSVDDINVKGQRVLVRCDFNVPLIDGKITDENRIVAALPTIKKLIADGGKVILCSHLGKPKGEPKPELSLAPVAVRLAELLGQDVKFAADPEVVGENAKAAVEAMKDGDVVLLENTRYRAEETKNGEAFSKELASLCDVFVNDAFGTAHRAHCSNVGVTEYVDTAVVGYLMQKEIDFLGNAVENPERPFVAILGGAKVSSKISVINNLLDKVDTLIIGGGMSYTFTKAQGGSVGASLLEEDYLQYALDMIKKAEEKGVKLLLPVDTIVADEFSNDANTKVVSRDAIPDGWMGLDIGPETAKIFAEAVKSAKTVVWNGPMGCFEMPKFAEGTKVVAEALANTEAVTIIGGGDSAAAVNQLGFGDKMTHISTGGGASLEFLEGKELPGVAAANDK</sequence>
<evidence type="ECO:0000256" key="4">
    <source>
        <dbReference type="ARBA" id="ARBA00011245"/>
    </source>
</evidence>
<comment type="subcellular location">
    <subcellularLocation>
        <location evidence="12">Cytoplasm</location>
    </subcellularLocation>
</comment>
<dbReference type="Gene3D" id="3.40.50.1260">
    <property type="entry name" value="Phosphoglycerate kinase, N-terminal domain"/>
    <property type="match status" value="2"/>
</dbReference>
<keyword evidence="7 12" id="KW-0808">Transferase</keyword>
<dbReference type="HOGENOM" id="CLU_025427_0_2_9"/>
<evidence type="ECO:0000256" key="7">
    <source>
        <dbReference type="ARBA" id="ARBA00022679"/>
    </source>
</evidence>